<dbReference type="GO" id="GO:0016829">
    <property type="term" value="F:lyase activity"/>
    <property type="evidence" value="ECO:0007669"/>
    <property type="project" value="UniProtKB-KW"/>
</dbReference>
<keyword evidence="4" id="KW-0732">Signal</keyword>
<accession>A0A239M376</accession>
<keyword evidence="6" id="KW-1185">Reference proteome</keyword>
<dbReference type="PANTHER" id="PTHR42970">
    <property type="entry name" value="PECTATE LYASE C-RELATED"/>
    <property type="match status" value="1"/>
</dbReference>
<feature type="chain" id="PRO_5013258131" evidence="4">
    <location>
        <begin position="22"/>
        <end position="430"/>
    </location>
</feature>
<dbReference type="PANTHER" id="PTHR42970:SF1">
    <property type="entry name" value="PECTATE LYASE C-RELATED"/>
    <property type="match status" value="1"/>
</dbReference>
<keyword evidence="2" id="KW-0325">Glycoprotein</keyword>
<proteinExistence type="predicted"/>
<evidence type="ECO:0000256" key="4">
    <source>
        <dbReference type="SAM" id="SignalP"/>
    </source>
</evidence>
<dbReference type="OrthoDB" id="9803616at2"/>
<organism evidence="5 6">
    <name type="scientific">Granulicella rosea</name>
    <dbReference type="NCBI Taxonomy" id="474952"/>
    <lineage>
        <taxon>Bacteria</taxon>
        <taxon>Pseudomonadati</taxon>
        <taxon>Acidobacteriota</taxon>
        <taxon>Terriglobia</taxon>
        <taxon>Terriglobales</taxon>
        <taxon>Acidobacteriaceae</taxon>
        <taxon>Granulicella</taxon>
    </lineage>
</organism>
<dbReference type="Proteomes" id="UP000198356">
    <property type="component" value="Unassembled WGS sequence"/>
</dbReference>
<dbReference type="AlphaFoldDB" id="A0A239M376"/>
<sequence>MRSLLALSGLLLPLGAACALAQSNTIAFPGAEGFGATASGGRGKPVVTVTNLRDDGPGSFRDAASRSNVTVVFAVNGVVNLKSNMDLGSNLTIAGQTAPGAGITIAGAKVSMGKSHNIVIRYVRFRGGLAEGPKVSSLNLADADHVMLDHLSIEWGRWDNIQTNGNSYSTIQRSIVGQGIVPQRFGCLCESDYLTLSHNLWIDNKSRNPKGKGHIQYVNNVVYNWGVAGYVGGHGAESHYADLVNNYFIAGPNSSGGFIGEFTKTDHTYQTGNYADLDRNGRLDGRPVTAADFEQVNADVVAEPFAKPEVPVHSVPALDLVALVADDAGDSLCRDAVDRKLIDELLSYGKQGKLIADESEDGPQSAPHPVAAPLDSDGDGIPDAWESAHGLDPHNTSDGQKIDRKTGYSNLETYLNELAGAKHRPKNACE</sequence>
<dbReference type="GO" id="GO:0046872">
    <property type="term" value="F:metal ion binding"/>
    <property type="evidence" value="ECO:0007669"/>
    <property type="project" value="UniProtKB-KW"/>
</dbReference>
<evidence type="ECO:0000256" key="2">
    <source>
        <dbReference type="ARBA" id="ARBA00023180"/>
    </source>
</evidence>
<evidence type="ECO:0000313" key="6">
    <source>
        <dbReference type="Proteomes" id="UP000198356"/>
    </source>
</evidence>
<evidence type="ECO:0000313" key="5">
    <source>
        <dbReference type="EMBL" id="SNT36359.1"/>
    </source>
</evidence>
<keyword evidence="1" id="KW-0479">Metal-binding</keyword>
<keyword evidence="5" id="KW-0456">Lyase</keyword>
<gene>
    <name evidence="5" type="ORF">SAMN05421770_10929</name>
</gene>
<evidence type="ECO:0000256" key="1">
    <source>
        <dbReference type="ARBA" id="ARBA00022723"/>
    </source>
</evidence>
<dbReference type="EMBL" id="FZOU01000009">
    <property type="protein sequence ID" value="SNT36359.1"/>
    <property type="molecule type" value="Genomic_DNA"/>
</dbReference>
<evidence type="ECO:0000256" key="3">
    <source>
        <dbReference type="SAM" id="MobiDB-lite"/>
    </source>
</evidence>
<dbReference type="SUPFAM" id="SSF51126">
    <property type="entry name" value="Pectin lyase-like"/>
    <property type="match status" value="1"/>
</dbReference>
<dbReference type="PROSITE" id="PS51257">
    <property type="entry name" value="PROKAR_LIPOPROTEIN"/>
    <property type="match status" value="1"/>
</dbReference>
<reference evidence="5 6" key="1">
    <citation type="submission" date="2017-06" db="EMBL/GenBank/DDBJ databases">
        <authorList>
            <person name="Kim H.J."/>
            <person name="Triplett B.A."/>
        </authorList>
    </citation>
    <scope>NUCLEOTIDE SEQUENCE [LARGE SCALE GENOMIC DNA]</scope>
    <source>
        <strain evidence="5 6">DSM 18704</strain>
    </source>
</reference>
<name>A0A239M376_9BACT</name>
<feature type="signal peptide" evidence="4">
    <location>
        <begin position="1"/>
        <end position="21"/>
    </location>
</feature>
<feature type="region of interest" description="Disordered" evidence="3">
    <location>
        <begin position="357"/>
        <end position="405"/>
    </location>
</feature>
<dbReference type="InterPro" id="IPR052063">
    <property type="entry name" value="Polysaccharide_Lyase_1"/>
</dbReference>
<dbReference type="Gene3D" id="2.160.20.10">
    <property type="entry name" value="Single-stranded right-handed beta-helix, Pectin lyase-like"/>
    <property type="match status" value="1"/>
</dbReference>
<dbReference type="InterPro" id="IPR011050">
    <property type="entry name" value="Pectin_lyase_fold/virulence"/>
</dbReference>
<dbReference type="RefSeq" id="WP_089410014.1">
    <property type="nucleotide sequence ID" value="NZ_FZOU01000009.1"/>
</dbReference>
<protein>
    <submittedName>
        <fullName evidence="5">Pectate lyase</fullName>
    </submittedName>
</protein>
<dbReference type="InterPro" id="IPR012334">
    <property type="entry name" value="Pectin_lyas_fold"/>
</dbReference>